<dbReference type="AlphaFoldDB" id="A0A5M6IA90"/>
<sequence length="290" mass="30859">MFTLVNRGRPKNGGLSPGQVRKAPITTMDQRRGHEWRGPRAKGSGGLRTIGLVSDTARANHVARRGYQTNLLNDGRWHMKGSILALAAGAFALSAASANAAIVDLDFGSSMFGVGYGQTSKTYALGDGVELTVSAGNTSTGLFAPESYLGQNGFGFTNTTGWVDDPHVDGFGPNEFIDFTFNKIVDFVSVGFSLFNNWPEWDDDAALYVDGTEVGGSPTDDNPFFFASETSGTTLRVAALGWNDDFKIKSLSYDIPAEVPLPAAAWFMLTALGGLAGGRWLRKGDARAAA</sequence>
<evidence type="ECO:0000256" key="1">
    <source>
        <dbReference type="SAM" id="MobiDB-lite"/>
    </source>
</evidence>
<proteinExistence type="predicted"/>
<reference evidence="3 4" key="1">
    <citation type="submission" date="2019-09" db="EMBL/GenBank/DDBJ databases">
        <title>Genome sequence of Roseospira marina, one of the more divergent members of the non-sulfur purple photosynthetic bacterial family, the Rhodospirillaceae.</title>
        <authorList>
            <person name="Meyer T."/>
            <person name="Kyndt J."/>
        </authorList>
    </citation>
    <scope>NUCLEOTIDE SEQUENCE [LARGE SCALE GENOMIC DNA]</scope>
    <source>
        <strain evidence="3 4">DSM 15113</strain>
    </source>
</reference>
<keyword evidence="2" id="KW-1133">Transmembrane helix</keyword>
<organism evidence="3 4">
    <name type="scientific">Roseospira marina</name>
    <dbReference type="NCBI Taxonomy" id="140057"/>
    <lineage>
        <taxon>Bacteria</taxon>
        <taxon>Pseudomonadati</taxon>
        <taxon>Pseudomonadota</taxon>
        <taxon>Alphaproteobacteria</taxon>
        <taxon>Rhodospirillales</taxon>
        <taxon>Rhodospirillaceae</taxon>
        <taxon>Roseospira</taxon>
    </lineage>
</organism>
<feature type="transmembrane region" description="Helical" evidence="2">
    <location>
        <begin position="83"/>
        <end position="103"/>
    </location>
</feature>
<feature type="compositionally biased region" description="Basic and acidic residues" evidence="1">
    <location>
        <begin position="29"/>
        <end position="38"/>
    </location>
</feature>
<dbReference type="EMBL" id="VWPJ01000015">
    <property type="protein sequence ID" value="KAA5604645.1"/>
    <property type="molecule type" value="Genomic_DNA"/>
</dbReference>
<gene>
    <name evidence="3" type="ORF">F1188_14615</name>
</gene>
<dbReference type="NCBIfam" id="TIGR03370">
    <property type="entry name" value="VPLPA-CTERM"/>
    <property type="match status" value="1"/>
</dbReference>
<accession>A0A5M6IA90</accession>
<keyword evidence="4" id="KW-1185">Reference proteome</keyword>
<keyword evidence="2" id="KW-0472">Membrane</keyword>
<evidence type="ECO:0000256" key="2">
    <source>
        <dbReference type="SAM" id="Phobius"/>
    </source>
</evidence>
<protein>
    <submittedName>
        <fullName evidence="3">VPLPA-CTERM sorting domain-containing protein</fullName>
    </submittedName>
</protein>
<feature type="transmembrane region" description="Helical" evidence="2">
    <location>
        <begin position="263"/>
        <end position="281"/>
    </location>
</feature>
<dbReference type="Proteomes" id="UP000324065">
    <property type="component" value="Unassembled WGS sequence"/>
</dbReference>
<evidence type="ECO:0000313" key="4">
    <source>
        <dbReference type="Proteomes" id="UP000324065"/>
    </source>
</evidence>
<keyword evidence="2" id="KW-0812">Transmembrane</keyword>
<name>A0A5M6IA90_9PROT</name>
<comment type="caution">
    <text evidence="3">The sequence shown here is derived from an EMBL/GenBank/DDBJ whole genome shotgun (WGS) entry which is preliminary data.</text>
</comment>
<evidence type="ECO:0000313" key="3">
    <source>
        <dbReference type="EMBL" id="KAA5604645.1"/>
    </source>
</evidence>
<dbReference type="InterPro" id="IPR022472">
    <property type="entry name" value="VPLPA-CTERM"/>
</dbReference>
<feature type="region of interest" description="Disordered" evidence="1">
    <location>
        <begin position="1"/>
        <end position="44"/>
    </location>
</feature>